<dbReference type="STRING" id="56723.ENSLBEP00000007731"/>
<evidence type="ECO:0000313" key="3">
    <source>
        <dbReference type="Proteomes" id="UP000261660"/>
    </source>
</evidence>
<accession>A0A3Q3EJU0</accession>
<evidence type="ECO:0000259" key="1">
    <source>
        <dbReference type="PROSITE" id="PS51745"/>
    </source>
</evidence>
<reference evidence="2" key="1">
    <citation type="submission" date="2025-08" db="UniProtKB">
        <authorList>
            <consortium name="Ensembl"/>
        </authorList>
    </citation>
    <scope>IDENTIFICATION</scope>
</reference>
<dbReference type="InterPro" id="IPR053793">
    <property type="entry name" value="PB1-like"/>
</dbReference>
<dbReference type="Gene3D" id="3.10.20.90">
    <property type="entry name" value="Phosphatidylinositol 3-kinase Catalytic Subunit, Chain A, domain 1"/>
    <property type="match status" value="1"/>
</dbReference>
<dbReference type="FunFam" id="3.10.20.90:FF:000071">
    <property type="entry name" value="Protein kinase C"/>
    <property type="match status" value="1"/>
</dbReference>
<evidence type="ECO:0000313" key="2">
    <source>
        <dbReference type="Ensembl" id="ENSLBEP00000007731.1"/>
    </source>
</evidence>
<reference evidence="2" key="2">
    <citation type="submission" date="2025-09" db="UniProtKB">
        <authorList>
            <consortium name="Ensembl"/>
        </authorList>
    </citation>
    <scope>IDENTIFICATION</scope>
</reference>
<feature type="domain" description="PB1" evidence="1">
    <location>
        <begin position="1"/>
        <end position="83"/>
    </location>
</feature>
<dbReference type="InParanoid" id="A0A3Q3EJU0"/>
<dbReference type="Pfam" id="PF00564">
    <property type="entry name" value="PB1"/>
    <property type="match status" value="1"/>
</dbReference>
<dbReference type="PROSITE" id="PS51745">
    <property type="entry name" value="PB1"/>
    <property type="match status" value="1"/>
</dbReference>
<keyword evidence="3" id="KW-1185">Reference proteome</keyword>
<dbReference type="AlphaFoldDB" id="A0A3Q3EJU0"/>
<dbReference type="InterPro" id="IPR000270">
    <property type="entry name" value="PB1_dom"/>
</dbReference>
<dbReference type="Proteomes" id="UP000261660">
    <property type="component" value="Unplaced"/>
</dbReference>
<organism evidence="2 3">
    <name type="scientific">Labrus bergylta</name>
    <name type="common">ballan wrasse</name>
    <dbReference type="NCBI Taxonomy" id="56723"/>
    <lineage>
        <taxon>Eukaryota</taxon>
        <taxon>Metazoa</taxon>
        <taxon>Chordata</taxon>
        <taxon>Craniata</taxon>
        <taxon>Vertebrata</taxon>
        <taxon>Euteleostomi</taxon>
        <taxon>Actinopterygii</taxon>
        <taxon>Neopterygii</taxon>
        <taxon>Teleostei</taxon>
        <taxon>Neoteleostei</taxon>
        <taxon>Acanthomorphata</taxon>
        <taxon>Eupercaria</taxon>
        <taxon>Labriformes</taxon>
        <taxon>Labridae</taxon>
        <taxon>Labrus</taxon>
    </lineage>
</organism>
<sequence>AGSRSGPRLDMLITDLAASLTFAELCVEVRGMCSIARQQPITLKWIDDEGDPCTISSQMELEEAFRIYNRTKKSGLLLHGEKADRTLLLSESLLFYLLQCTREFRGVYFDS</sequence>
<dbReference type="GeneTree" id="ENSGT00940000178683"/>
<dbReference type="SMART" id="SM00666">
    <property type="entry name" value="PB1"/>
    <property type="match status" value="1"/>
</dbReference>
<proteinExistence type="predicted"/>
<dbReference type="Ensembl" id="ENSLBET00000008123.1">
    <property type="protein sequence ID" value="ENSLBEP00000007731.1"/>
    <property type="gene ID" value="ENSLBEG00000005980.1"/>
</dbReference>
<name>A0A3Q3EJU0_9LABR</name>
<protein>
    <recommendedName>
        <fullName evidence="1">PB1 domain-containing protein</fullName>
    </recommendedName>
</protein>
<dbReference type="SUPFAM" id="SSF54277">
    <property type="entry name" value="CAD &amp; PB1 domains"/>
    <property type="match status" value="1"/>
</dbReference>